<name>A0AA40HXI0_CNENI</name>
<dbReference type="Proteomes" id="UP001177744">
    <property type="component" value="Unassembled WGS sequence"/>
</dbReference>
<accession>A0AA40HXI0</accession>
<evidence type="ECO:0000256" key="1">
    <source>
        <dbReference type="SAM" id="MobiDB-lite"/>
    </source>
</evidence>
<dbReference type="EMBL" id="JAULJE010000009">
    <property type="protein sequence ID" value="KAK1339228.1"/>
    <property type="molecule type" value="Genomic_DNA"/>
</dbReference>
<feature type="region of interest" description="Disordered" evidence="1">
    <location>
        <begin position="93"/>
        <end position="122"/>
    </location>
</feature>
<sequence>MMPYLGLGTPTLKDGPVHGETLLLGQEATRGLPILGPTPGRHLLPPTPDRHLLVPTLDRHLLAPTLDRHLLAPTLDRHLLAPTLALQHLLIPDPMPQEPTPDNQVGLRPTLVPAPLTSLLDH</sequence>
<organism evidence="2 3">
    <name type="scientific">Cnephaeus nilssonii</name>
    <name type="common">Northern bat</name>
    <name type="synonym">Eptesicus nilssonii</name>
    <dbReference type="NCBI Taxonomy" id="3371016"/>
    <lineage>
        <taxon>Eukaryota</taxon>
        <taxon>Metazoa</taxon>
        <taxon>Chordata</taxon>
        <taxon>Craniata</taxon>
        <taxon>Vertebrata</taxon>
        <taxon>Euteleostomi</taxon>
        <taxon>Mammalia</taxon>
        <taxon>Eutheria</taxon>
        <taxon>Laurasiatheria</taxon>
        <taxon>Chiroptera</taxon>
        <taxon>Yangochiroptera</taxon>
        <taxon>Vespertilionidae</taxon>
        <taxon>Cnephaeus</taxon>
    </lineage>
</organism>
<proteinExistence type="predicted"/>
<comment type="caution">
    <text evidence="2">The sequence shown here is derived from an EMBL/GenBank/DDBJ whole genome shotgun (WGS) entry which is preliminary data.</text>
</comment>
<evidence type="ECO:0000313" key="3">
    <source>
        <dbReference type="Proteomes" id="UP001177744"/>
    </source>
</evidence>
<reference evidence="2" key="1">
    <citation type="submission" date="2023-06" db="EMBL/GenBank/DDBJ databases">
        <title>Reference genome for the Northern bat (Eptesicus nilssonii), a most northern bat species.</title>
        <authorList>
            <person name="Laine V.N."/>
            <person name="Pulliainen A.T."/>
            <person name="Lilley T.M."/>
        </authorList>
    </citation>
    <scope>NUCLEOTIDE SEQUENCE</scope>
    <source>
        <strain evidence="2">BLF_Eptnil</strain>
        <tissue evidence="2">Kidney</tissue>
    </source>
</reference>
<keyword evidence="3" id="KW-1185">Reference proteome</keyword>
<dbReference type="AlphaFoldDB" id="A0AA40HXI0"/>
<gene>
    <name evidence="2" type="ORF">QTO34_019906</name>
</gene>
<evidence type="ECO:0000313" key="2">
    <source>
        <dbReference type="EMBL" id="KAK1339228.1"/>
    </source>
</evidence>
<protein>
    <submittedName>
        <fullName evidence="2">Uncharacterized protein</fullName>
    </submittedName>
</protein>